<dbReference type="SUPFAM" id="SSF50346">
    <property type="entry name" value="PRC-barrel domain"/>
    <property type="match status" value="1"/>
</dbReference>
<accession>A0A9X4XJH6</accession>
<feature type="region of interest" description="Disordered" evidence="1">
    <location>
        <begin position="158"/>
        <end position="195"/>
    </location>
</feature>
<feature type="chain" id="PRO_5040766454" description="PRC-barrel domain-containing protein" evidence="2">
    <location>
        <begin position="22"/>
        <end position="195"/>
    </location>
</feature>
<dbReference type="Gene3D" id="2.30.30.240">
    <property type="entry name" value="PRC-barrel domain"/>
    <property type="match status" value="1"/>
</dbReference>
<dbReference type="InterPro" id="IPR027275">
    <property type="entry name" value="PRC-brl_dom"/>
</dbReference>
<feature type="compositionally biased region" description="Low complexity" evidence="1">
    <location>
        <begin position="160"/>
        <end position="179"/>
    </location>
</feature>
<dbReference type="PANTHER" id="PTHR36505:SF1">
    <property type="entry name" value="BLR1072 PROTEIN"/>
    <property type="match status" value="1"/>
</dbReference>
<name>A0A9X4XJH6_9BRAD</name>
<dbReference type="Pfam" id="PF05239">
    <property type="entry name" value="PRC"/>
    <property type="match status" value="1"/>
</dbReference>
<evidence type="ECO:0000313" key="4">
    <source>
        <dbReference type="EMBL" id="MTW15336.1"/>
    </source>
</evidence>
<sequence>MFRNLVAVAAVSGLMMTTALAQSTAPNPSTSPGSSSPSATSPSTGSGSMGSSTSAGAAITQQSPNQWLASKFMGTDVIGADDAKIGDVSDVLFDKSGKVDALIVGVGGFLGIGQKDVALPISSFQVVAANSGKNNSSSDQLRLSMTKDQLQQMAEFKAMGSSATTTGAATGDNASSRGSMGTGTGSGAATGTPNR</sequence>
<dbReference type="EMBL" id="WNKV01000002">
    <property type="protein sequence ID" value="MTW15336.1"/>
    <property type="molecule type" value="Genomic_DNA"/>
</dbReference>
<dbReference type="AlphaFoldDB" id="A0A9X4XJH6"/>
<dbReference type="PANTHER" id="PTHR36505">
    <property type="entry name" value="BLR1072 PROTEIN"/>
    <property type="match status" value="1"/>
</dbReference>
<feature type="domain" description="PRC-barrel" evidence="3">
    <location>
        <begin position="69"/>
        <end position="126"/>
    </location>
</feature>
<evidence type="ECO:0000259" key="3">
    <source>
        <dbReference type="Pfam" id="PF05239"/>
    </source>
</evidence>
<keyword evidence="2" id="KW-0732">Signal</keyword>
<proteinExistence type="predicted"/>
<feature type="signal peptide" evidence="2">
    <location>
        <begin position="1"/>
        <end position="21"/>
    </location>
</feature>
<evidence type="ECO:0000256" key="2">
    <source>
        <dbReference type="SAM" id="SignalP"/>
    </source>
</evidence>
<dbReference type="InterPro" id="IPR011033">
    <property type="entry name" value="PRC_barrel-like_sf"/>
</dbReference>
<feature type="region of interest" description="Disordered" evidence="1">
    <location>
        <begin position="22"/>
        <end position="58"/>
    </location>
</feature>
<dbReference type="RefSeq" id="WP_155478622.1">
    <property type="nucleotide sequence ID" value="NZ_WNKV01000002.1"/>
</dbReference>
<dbReference type="Proteomes" id="UP000438991">
    <property type="component" value="Unassembled WGS sequence"/>
</dbReference>
<protein>
    <recommendedName>
        <fullName evidence="3">PRC-barrel domain-containing protein</fullName>
    </recommendedName>
</protein>
<evidence type="ECO:0000313" key="5">
    <source>
        <dbReference type="Proteomes" id="UP000438991"/>
    </source>
</evidence>
<reference evidence="4 5" key="1">
    <citation type="submission" date="2019-11" db="EMBL/GenBank/DDBJ databases">
        <title>Whole-genome sequence of Rhodoplanes serenus DSM 18633, type strain.</title>
        <authorList>
            <person name="Kyndt J.A."/>
            <person name="Meyer T.E."/>
        </authorList>
    </citation>
    <scope>NUCLEOTIDE SEQUENCE [LARGE SCALE GENOMIC DNA]</scope>
    <source>
        <strain evidence="4 5">DSM 18633</strain>
    </source>
</reference>
<gene>
    <name evidence="4" type="ORF">GJ689_03840</name>
</gene>
<feature type="compositionally biased region" description="Low complexity" evidence="1">
    <location>
        <begin position="23"/>
        <end position="58"/>
    </location>
</feature>
<comment type="caution">
    <text evidence="4">The sequence shown here is derived from an EMBL/GenBank/DDBJ whole genome shotgun (WGS) entry which is preliminary data.</text>
</comment>
<organism evidence="4 5">
    <name type="scientific">Rhodoplanes serenus</name>
    <dbReference type="NCBI Taxonomy" id="200615"/>
    <lineage>
        <taxon>Bacteria</taxon>
        <taxon>Pseudomonadati</taxon>
        <taxon>Pseudomonadota</taxon>
        <taxon>Alphaproteobacteria</taxon>
        <taxon>Hyphomicrobiales</taxon>
        <taxon>Nitrobacteraceae</taxon>
        <taxon>Rhodoplanes</taxon>
    </lineage>
</organism>
<evidence type="ECO:0000256" key="1">
    <source>
        <dbReference type="SAM" id="MobiDB-lite"/>
    </source>
</evidence>